<protein>
    <submittedName>
        <fullName evidence="1">Uncharacterized protein</fullName>
    </submittedName>
</protein>
<organism evidence="1 2">
    <name type="scientific">Pseudochryseolinea flava</name>
    <dbReference type="NCBI Taxonomy" id="2059302"/>
    <lineage>
        <taxon>Bacteria</taxon>
        <taxon>Pseudomonadati</taxon>
        <taxon>Bacteroidota</taxon>
        <taxon>Cytophagia</taxon>
        <taxon>Cytophagales</taxon>
        <taxon>Fulvivirgaceae</taxon>
        <taxon>Pseudochryseolinea</taxon>
    </lineage>
</organism>
<dbReference type="AlphaFoldDB" id="A0A364Y692"/>
<proteinExistence type="predicted"/>
<comment type="caution">
    <text evidence="1">The sequence shown here is derived from an EMBL/GenBank/DDBJ whole genome shotgun (WGS) entry which is preliminary data.</text>
</comment>
<reference evidence="1 2" key="1">
    <citation type="submission" date="2018-06" db="EMBL/GenBank/DDBJ databases">
        <title>Chryseolinea flavus sp. nov., a member of the phylum Bacteroidetes isolated from soil.</title>
        <authorList>
            <person name="Li Y."/>
            <person name="Wang J."/>
        </authorList>
    </citation>
    <scope>NUCLEOTIDE SEQUENCE [LARGE SCALE GENOMIC DNA]</scope>
    <source>
        <strain evidence="1 2">SDU1-6</strain>
    </source>
</reference>
<sequence length="125" mass="14582">MPIVTKAVADIEKHMWPQWLPWYVCNLIHWLATGNSVVRIKYRWAFNLRQRLTKGQMITDIKEKYATLRIYGSFCSEIDEIIKQAVRACNETCQECGCKGAVDRVYAGWVYNLCARCSRKISDDE</sequence>
<keyword evidence="2" id="KW-1185">Reference proteome</keyword>
<name>A0A364Y692_9BACT</name>
<gene>
    <name evidence="1" type="ORF">DQQ10_00430</name>
</gene>
<evidence type="ECO:0000313" key="2">
    <source>
        <dbReference type="Proteomes" id="UP000251889"/>
    </source>
</evidence>
<evidence type="ECO:0000313" key="1">
    <source>
        <dbReference type="EMBL" id="RAW02614.1"/>
    </source>
</evidence>
<dbReference type="Proteomes" id="UP000251889">
    <property type="component" value="Unassembled WGS sequence"/>
</dbReference>
<dbReference type="EMBL" id="QMFY01000001">
    <property type="protein sequence ID" value="RAW02614.1"/>
    <property type="molecule type" value="Genomic_DNA"/>
</dbReference>
<accession>A0A364Y692</accession>